<accession>E2B2G1</accession>
<name>E2B2G1_HARSA</name>
<protein>
    <submittedName>
        <fullName evidence="1">Uncharacterized protein</fullName>
    </submittedName>
</protein>
<feature type="non-terminal residue" evidence="1">
    <location>
        <position position="84"/>
    </location>
</feature>
<organism evidence="2">
    <name type="scientific">Harpegnathos saltator</name>
    <name type="common">Jerdon's jumping ant</name>
    <dbReference type="NCBI Taxonomy" id="610380"/>
    <lineage>
        <taxon>Eukaryota</taxon>
        <taxon>Metazoa</taxon>
        <taxon>Ecdysozoa</taxon>
        <taxon>Arthropoda</taxon>
        <taxon>Hexapoda</taxon>
        <taxon>Insecta</taxon>
        <taxon>Pterygota</taxon>
        <taxon>Neoptera</taxon>
        <taxon>Endopterygota</taxon>
        <taxon>Hymenoptera</taxon>
        <taxon>Apocrita</taxon>
        <taxon>Aculeata</taxon>
        <taxon>Formicoidea</taxon>
        <taxon>Formicidae</taxon>
        <taxon>Ponerinae</taxon>
        <taxon>Ponerini</taxon>
        <taxon>Harpegnathos</taxon>
    </lineage>
</organism>
<dbReference type="EMBL" id="GL445138">
    <property type="protein sequence ID" value="EFN90128.1"/>
    <property type="molecule type" value="Genomic_DNA"/>
</dbReference>
<sequence length="84" mass="9420">LTASVLEAAMKILGFSVKSKNIKGTYVKVLSDASTAITARTTLMVKRMDTGQSGIEIAEELREENKKLRTEQEAMRKEMEDLRE</sequence>
<dbReference type="InParanoid" id="E2B2G1"/>
<dbReference type="OrthoDB" id="427960at2759"/>
<keyword evidence="2" id="KW-1185">Reference proteome</keyword>
<reference evidence="1 2" key="1">
    <citation type="journal article" date="2010" name="Science">
        <title>Genomic comparison of the ants Camponotus floridanus and Harpegnathos saltator.</title>
        <authorList>
            <person name="Bonasio R."/>
            <person name="Zhang G."/>
            <person name="Ye C."/>
            <person name="Mutti N.S."/>
            <person name="Fang X."/>
            <person name="Qin N."/>
            <person name="Donahue G."/>
            <person name="Yang P."/>
            <person name="Li Q."/>
            <person name="Li C."/>
            <person name="Zhang P."/>
            <person name="Huang Z."/>
            <person name="Berger S.L."/>
            <person name="Reinberg D."/>
            <person name="Wang J."/>
            <person name="Liebig J."/>
        </authorList>
    </citation>
    <scope>NUCLEOTIDE SEQUENCE [LARGE SCALE GENOMIC DNA]</scope>
    <source>
        <strain evidence="1 2">R22 G/1</strain>
    </source>
</reference>
<dbReference type="AlphaFoldDB" id="E2B2G1"/>
<feature type="non-terminal residue" evidence="1">
    <location>
        <position position="1"/>
    </location>
</feature>
<proteinExistence type="predicted"/>
<dbReference type="Proteomes" id="UP000008237">
    <property type="component" value="Unassembled WGS sequence"/>
</dbReference>
<evidence type="ECO:0000313" key="1">
    <source>
        <dbReference type="EMBL" id="EFN90128.1"/>
    </source>
</evidence>
<gene>
    <name evidence="1" type="ORF">EAI_08370</name>
</gene>
<evidence type="ECO:0000313" key="2">
    <source>
        <dbReference type="Proteomes" id="UP000008237"/>
    </source>
</evidence>